<reference evidence="2 3" key="1">
    <citation type="submission" date="2016-10" db="EMBL/GenBank/DDBJ databases">
        <authorList>
            <person name="de Groot N.N."/>
        </authorList>
    </citation>
    <scope>NUCLEOTIDE SEQUENCE [LARGE SCALE GENOMIC DNA]</scope>
    <source>
        <strain evidence="2 3">CGMCC 1.10457</strain>
    </source>
</reference>
<dbReference type="EMBL" id="FOZK01000002">
    <property type="protein sequence ID" value="SFR96605.1"/>
    <property type="molecule type" value="Genomic_DNA"/>
</dbReference>
<organism evidence="2 3">
    <name type="scientific">Halomicrobium zhouii</name>
    <dbReference type="NCBI Taxonomy" id="767519"/>
    <lineage>
        <taxon>Archaea</taxon>
        <taxon>Methanobacteriati</taxon>
        <taxon>Methanobacteriota</taxon>
        <taxon>Stenosarchaea group</taxon>
        <taxon>Halobacteria</taxon>
        <taxon>Halobacteriales</taxon>
        <taxon>Haloarculaceae</taxon>
        <taxon>Halomicrobium</taxon>
    </lineage>
</organism>
<feature type="transmembrane region" description="Helical" evidence="1">
    <location>
        <begin position="60"/>
        <end position="81"/>
    </location>
</feature>
<name>A0A1I6KZF9_9EURY</name>
<gene>
    <name evidence="2" type="ORF">SAMN05216559_1657</name>
</gene>
<dbReference type="OrthoDB" id="385731at2157"/>
<feature type="transmembrane region" description="Helical" evidence="1">
    <location>
        <begin position="88"/>
        <end position="107"/>
    </location>
</feature>
<keyword evidence="1" id="KW-0472">Membrane</keyword>
<keyword evidence="1" id="KW-1133">Transmembrane helix</keyword>
<dbReference type="AlphaFoldDB" id="A0A1I6KZF9"/>
<evidence type="ECO:0000313" key="3">
    <source>
        <dbReference type="Proteomes" id="UP000199062"/>
    </source>
</evidence>
<dbReference type="Proteomes" id="UP000199062">
    <property type="component" value="Unassembled WGS sequence"/>
</dbReference>
<evidence type="ECO:0000256" key="1">
    <source>
        <dbReference type="SAM" id="Phobius"/>
    </source>
</evidence>
<proteinExistence type="predicted"/>
<keyword evidence="3" id="KW-1185">Reference proteome</keyword>
<keyword evidence="1" id="KW-0812">Transmembrane</keyword>
<evidence type="ECO:0000313" key="2">
    <source>
        <dbReference type="EMBL" id="SFR96605.1"/>
    </source>
</evidence>
<protein>
    <submittedName>
        <fullName evidence="2">Uncharacterized protein</fullName>
    </submittedName>
</protein>
<accession>A0A1I6KZF9</accession>
<feature type="transmembrane region" description="Helical" evidence="1">
    <location>
        <begin position="144"/>
        <end position="166"/>
    </location>
</feature>
<dbReference type="RefSeq" id="WP_089815800.1">
    <property type="nucleotide sequence ID" value="NZ_FOZK01000002.1"/>
</dbReference>
<feature type="transmembrane region" description="Helical" evidence="1">
    <location>
        <begin position="178"/>
        <end position="201"/>
    </location>
</feature>
<sequence>MRSAAKTTVSVFGVIVSIAGFEHGVGAVLQGNSAPGGVVFESWPDAPAYEILSGEPAMTVVPNLLVSGVLTVLVSVAFAVWSVRFVGIRRGGVGLIVLSVILLLVGGGFGPPILGFVIGLAATRLESGWSWLEHNASETTRRRLGALWIPSLAVGVAGYVGLWPGVPLLAYSFGIAEAGLVIALTILGFVGLFSSLLTAFARDSAHRSKHRS</sequence>